<evidence type="ECO:0000256" key="2">
    <source>
        <dbReference type="SAM" id="MobiDB-lite"/>
    </source>
</evidence>
<comment type="similarity">
    <text evidence="1">Belongs to the UPF0145 family.</text>
</comment>
<dbReference type="PANTHER" id="PTHR34068">
    <property type="entry name" value="UPF0145 PROTEIN YBJQ"/>
    <property type="match status" value="1"/>
</dbReference>
<dbReference type="AlphaFoldDB" id="A0A3M7M0R2"/>
<gene>
    <name evidence="3" type="ORF">GMOD_00004207</name>
</gene>
<dbReference type="Gene3D" id="3.30.110.70">
    <property type="entry name" value="Hypothetical protein apc22750. Chain B"/>
    <property type="match status" value="1"/>
</dbReference>
<dbReference type="Proteomes" id="UP000265663">
    <property type="component" value="Unassembled WGS sequence"/>
</dbReference>
<dbReference type="OrthoDB" id="68104at2759"/>
<protein>
    <submittedName>
        <fullName evidence="3">UPF0145 domain-containing</fullName>
    </submittedName>
</protein>
<dbReference type="PANTHER" id="PTHR34068:SF2">
    <property type="entry name" value="UPF0145 PROTEIN SCO3412"/>
    <property type="match status" value="1"/>
</dbReference>
<proteinExistence type="inferred from homology"/>
<feature type="region of interest" description="Disordered" evidence="2">
    <location>
        <begin position="1"/>
        <end position="22"/>
    </location>
</feature>
<keyword evidence="4" id="KW-1185">Reference proteome</keyword>
<evidence type="ECO:0000313" key="4">
    <source>
        <dbReference type="Proteomes" id="UP000265663"/>
    </source>
</evidence>
<dbReference type="EMBL" id="KE747814">
    <property type="protein sequence ID" value="RMZ68049.1"/>
    <property type="molecule type" value="Genomic_DNA"/>
</dbReference>
<dbReference type="Pfam" id="PF01906">
    <property type="entry name" value="YbjQ_1"/>
    <property type="match status" value="1"/>
</dbReference>
<evidence type="ECO:0000256" key="1">
    <source>
        <dbReference type="ARBA" id="ARBA00010751"/>
    </source>
</evidence>
<accession>A0A3M7M0R2</accession>
<evidence type="ECO:0000313" key="3">
    <source>
        <dbReference type="EMBL" id="RMZ68049.1"/>
    </source>
</evidence>
<organism evidence="3 4">
    <name type="scientific">Pyrenophora seminiperda CCB06</name>
    <dbReference type="NCBI Taxonomy" id="1302712"/>
    <lineage>
        <taxon>Eukaryota</taxon>
        <taxon>Fungi</taxon>
        <taxon>Dikarya</taxon>
        <taxon>Ascomycota</taxon>
        <taxon>Pezizomycotina</taxon>
        <taxon>Dothideomycetes</taxon>
        <taxon>Pleosporomycetidae</taxon>
        <taxon>Pleosporales</taxon>
        <taxon>Pleosporineae</taxon>
        <taxon>Pleosporaceae</taxon>
        <taxon>Pyrenophora</taxon>
    </lineage>
</organism>
<reference evidence="3 4" key="1">
    <citation type="journal article" date="2014" name="PLoS ONE">
        <title>De novo Genome Assembly of the Fungal Plant Pathogen Pyrenophora semeniperda.</title>
        <authorList>
            <person name="Soliai M.M."/>
            <person name="Meyer S.E."/>
            <person name="Udall J.A."/>
            <person name="Elzinga D.E."/>
            <person name="Hermansen R.A."/>
            <person name="Bodily P.M."/>
            <person name="Hart A.A."/>
            <person name="Coleman C.E."/>
        </authorList>
    </citation>
    <scope>NUCLEOTIDE SEQUENCE [LARGE SCALE GENOMIC DNA]</scope>
    <source>
        <strain evidence="3 4">CCB06</strain>
        <tissue evidence="3">Mycelium</tissue>
    </source>
</reference>
<name>A0A3M7M0R2_9PLEO</name>
<feature type="compositionally biased region" description="Polar residues" evidence="2">
    <location>
        <begin position="12"/>
        <end position="22"/>
    </location>
</feature>
<sequence>MMVPPNRMPSWHPQSKGTMPQNAFITPLTTDAEAPTSRTPAILTSTSSELPGHRVLRVLGAVHGTTSAVRKDSKSFIKNIAANFNSSWGEAKSVTSIIYQARDQAIDRLVKEAIAQGANAVIGLKIRESEILGCVVVSVSGTACWVEKENHIKRDSAQDANPFQ</sequence>
<dbReference type="InterPro" id="IPR002765">
    <property type="entry name" value="UPF0145_YbjQ-like"/>
</dbReference>
<dbReference type="InterPro" id="IPR035439">
    <property type="entry name" value="UPF0145_dom_sf"/>
</dbReference>
<dbReference type="SUPFAM" id="SSF117782">
    <property type="entry name" value="YbjQ-like"/>
    <property type="match status" value="1"/>
</dbReference>